<evidence type="ECO:0000256" key="1">
    <source>
        <dbReference type="ARBA" id="ARBA00004651"/>
    </source>
</evidence>
<keyword evidence="4 7" id="KW-0812">Transmembrane</keyword>
<protein>
    <submittedName>
        <fullName evidence="8">GlsB/YeaQ/YmgE family stress response membrane protein</fullName>
    </submittedName>
</protein>
<evidence type="ECO:0000256" key="7">
    <source>
        <dbReference type="SAM" id="Phobius"/>
    </source>
</evidence>
<keyword evidence="3" id="KW-1003">Cell membrane</keyword>
<dbReference type="RefSeq" id="WP_064749409.1">
    <property type="nucleotide sequence ID" value="NZ_JBANDL010000002.1"/>
</dbReference>
<keyword evidence="5 7" id="KW-1133">Transmembrane helix</keyword>
<accession>A0ABU8D2I7</accession>
<dbReference type="Pfam" id="PF04226">
    <property type="entry name" value="Transgly_assoc"/>
    <property type="match status" value="1"/>
</dbReference>
<dbReference type="Proteomes" id="UP001387215">
    <property type="component" value="Unassembled WGS sequence"/>
</dbReference>
<evidence type="ECO:0000256" key="5">
    <source>
        <dbReference type="ARBA" id="ARBA00022989"/>
    </source>
</evidence>
<feature type="transmembrane region" description="Helical" evidence="7">
    <location>
        <begin position="63"/>
        <end position="83"/>
    </location>
</feature>
<comment type="similarity">
    <text evidence="2">Belongs to the UPF0410 family.</text>
</comment>
<dbReference type="InterPro" id="IPR007341">
    <property type="entry name" value="Transgly_assoc"/>
</dbReference>
<comment type="caution">
    <text evidence="8">The sequence shown here is derived from an EMBL/GenBank/DDBJ whole genome shotgun (WGS) entry which is preliminary data.</text>
</comment>
<evidence type="ECO:0000313" key="9">
    <source>
        <dbReference type="Proteomes" id="UP001387215"/>
    </source>
</evidence>
<reference evidence="8 9" key="1">
    <citation type="submission" date="2024-02" db="EMBL/GenBank/DDBJ databases">
        <title>Lysobacter Genome Sequencing and Mining.</title>
        <authorList>
            <person name="Bierman J."/>
            <person name="Walker M.C."/>
        </authorList>
    </citation>
    <scope>NUCLEOTIDE SEQUENCE [LARGE SCALE GENOMIC DNA]</scope>
    <source>
        <strain evidence="8 9">PB6250</strain>
    </source>
</reference>
<dbReference type="EMBL" id="JBANDL010000002">
    <property type="protein sequence ID" value="MEI2455230.1"/>
    <property type="molecule type" value="Genomic_DNA"/>
</dbReference>
<evidence type="ECO:0000256" key="2">
    <source>
        <dbReference type="ARBA" id="ARBA00011006"/>
    </source>
</evidence>
<keyword evidence="6 7" id="KW-0472">Membrane</keyword>
<keyword evidence="9" id="KW-1185">Reference proteome</keyword>
<organism evidence="8 9">
    <name type="scientific">Lysobacter firmicutimachus</name>
    <dbReference type="NCBI Taxonomy" id="1792846"/>
    <lineage>
        <taxon>Bacteria</taxon>
        <taxon>Pseudomonadati</taxon>
        <taxon>Pseudomonadota</taxon>
        <taxon>Gammaproteobacteria</taxon>
        <taxon>Lysobacterales</taxon>
        <taxon>Lysobacteraceae</taxon>
        <taxon>Lysobacter</taxon>
    </lineage>
</organism>
<gene>
    <name evidence="8" type="ORF">V2J18_11135</name>
</gene>
<name>A0ABU8D2I7_9GAMM</name>
<evidence type="ECO:0000313" key="8">
    <source>
        <dbReference type="EMBL" id="MEI2455230.1"/>
    </source>
</evidence>
<feature type="transmembrane region" description="Helical" evidence="7">
    <location>
        <begin position="31"/>
        <end position="51"/>
    </location>
</feature>
<evidence type="ECO:0000256" key="6">
    <source>
        <dbReference type="ARBA" id="ARBA00023136"/>
    </source>
</evidence>
<evidence type="ECO:0000256" key="3">
    <source>
        <dbReference type="ARBA" id="ARBA00022475"/>
    </source>
</evidence>
<sequence length="90" mass="9126">MIGILVWLAIGALVGWIGSRAMRNAAPPHTAQHIAVGIAGAIAGGCAARLLGISQLDRGDLSLAGLTLSLLGAIVSLGIYSLFHSPSRAR</sequence>
<comment type="subcellular location">
    <subcellularLocation>
        <location evidence="1">Cell membrane</location>
        <topology evidence="1">Multi-pass membrane protein</topology>
    </subcellularLocation>
</comment>
<evidence type="ECO:0000256" key="4">
    <source>
        <dbReference type="ARBA" id="ARBA00022692"/>
    </source>
</evidence>
<proteinExistence type="inferred from homology"/>